<keyword evidence="1" id="KW-0472">Membrane</keyword>
<name>A0A316HZK2_9GAMM</name>
<evidence type="ECO:0000313" key="3">
    <source>
        <dbReference type="EMBL" id="PWK86757.1"/>
    </source>
</evidence>
<keyword evidence="1" id="KW-1133">Transmembrane helix</keyword>
<organism evidence="3 4">
    <name type="scientific">Fulvimonas soli</name>
    <dbReference type="NCBI Taxonomy" id="155197"/>
    <lineage>
        <taxon>Bacteria</taxon>
        <taxon>Pseudomonadati</taxon>
        <taxon>Pseudomonadota</taxon>
        <taxon>Gammaproteobacteria</taxon>
        <taxon>Lysobacterales</taxon>
        <taxon>Rhodanobacteraceae</taxon>
        <taxon>Fulvimonas</taxon>
    </lineage>
</organism>
<dbReference type="OrthoDB" id="6019921at2"/>
<keyword evidence="1" id="KW-0812">Transmembrane</keyword>
<protein>
    <submittedName>
        <fullName evidence="3">TadE-like protein</fullName>
    </submittedName>
</protein>
<dbReference type="Proteomes" id="UP000245812">
    <property type="component" value="Unassembled WGS sequence"/>
</dbReference>
<gene>
    <name evidence="3" type="ORF">C7456_107148</name>
</gene>
<sequence length="294" mass="30627">MASGPGKRAGTAGRQRGQSLVEMAVALIVLVPLAAGIAVLGQYIHVKQQAQAAARQAAWAATVDHSLSGKGLPDQDAVQEALRGRIFGDPQAAIRSDDHTPGAFADTMLTTFAGGELVKPGDLQLTVYKQEAAPSFLDQGVNMVGKVAGALGNFPPNDKGLVTAEVATKTEKLTGRDGSPLAFLDPLDSLQPSFTARTVLLADAWDAAGSGEKSDGDPAGGASPRAVRNVIRPLVPTSWLGNSSDKMIDGVVHVLGEIPIVDKVFTPGLKNFHLGRTAPDVVPADKLVKYEDVR</sequence>
<evidence type="ECO:0000256" key="1">
    <source>
        <dbReference type="SAM" id="Phobius"/>
    </source>
</evidence>
<evidence type="ECO:0000259" key="2">
    <source>
        <dbReference type="Pfam" id="PF07811"/>
    </source>
</evidence>
<feature type="transmembrane region" description="Helical" evidence="1">
    <location>
        <begin position="20"/>
        <end position="44"/>
    </location>
</feature>
<dbReference type="Pfam" id="PF07811">
    <property type="entry name" value="TadE"/>
    <property type="match status" value="1"/>
</dbReference>
<keyword evidence="4" id="KW-1185">Reference proteome</keyword>
<reference evidence="3 4" key="1">
    <citation type="submission" date="2018-05" db="EMBL/GenBank/DDBJ databases">
        <title>Genomic Encyclopedia of Type Strains, Phase IV (KMG-IV): sequencing the most valuable type-strain genomes for metagenomic binning, comparative biology and taxonomic classification.</title>
        <authorList>
            <person name="Goeker M."/>
        </authorList>
    </citation>
    <scope>NUCLEOTIDE SEQUENCE [LARGE SCALE GENOMIC DNA]</scope>
    <source>
        <strain evidence="3 4">DSM 14263</strain>
    </source>
</reference>
<dbReference type="EMBL" id="QGHC01000007">
    <property type="protein sequence ID" value="PWK86757.1"/>
    <property type="molecule type" value="Genomic_DNA"/>
</dbReference>
<accession>A0A316HZK2</accession>
<proteinExistence type="predicted"/>
<dbReference type="RefSeq" id="WP_109723755.1">
    <property type="nucleotide sequence ID" value="NZ_MSZV01000018.1"/>
</dbReference>
<dbReference type="InterPro" id="IPR012495">
    <property type="entry name" value="TadE-like_dom"/>
</dbReference>
<feature type="domain" description="TadE-like" evidence="2">
    <location>
        <begin position="17"/>
        <end position="58"/>
    </location>
</feature>
<comment type="caution">
    <text evidence="3">The sequence shown here is derived from an EMBL/GenBank/DDBJ whole genome shotgun (WGS) entry which is preliminary data.</text>
</comment>
<evidence type="ECO:0000313" key="4">
    <source>
        <dbReference type="Proteomes" id="UP000245812"/>
    </source>
</evidence>
<dbReference type="AlphaFoldDB" id="A0A316HZK2"/>